<evidence type="ECO:0000256" key="2">
    <source>
        <dbReference type="ARBA" id="ARBA00008520"/>
    </source>
</evidence>
<proteinExistence type="inferred from homology"/>
<sequence>MKRIMLFTLLLLSSIVFVFAEGGAEETAPEDLAGTTISILSFSTEFNDQGIIADFEERTGINVEMEVVPTENYEAKLRPLLATGTEVPDIFLGEAAFVRQFVEAGYWDTLSEAPYNADTSNMYDYAVEMGSTEEGDVVALTWQTTPGGWFYRRSIAQDVFGVESPEEVAELFSDWDTVLETAETLKENGYAMFPGIGETLFRIFYANRDEAWVNDNNEFVIDDQIKEYFRVTKTVRDMGYDAKLADWSGPWFEEMNTAPGDANVFVYGFPTWGLQFVISGQENSSGDWAVTAGPGPFFWGGTWLGIYEDAPATNKAAAWEFIKMLTQDEEYMTMYAKRSEDFLSNKEVMEEVVPTMSSPVLDGQNHFDFFAEAAEEIDGSTIKGYDYQINQILSQVMNEYLEGGLGYEDALQELTKRVLEAYPRLTAAE</sequence>
<feature type="signal peptide" evidence="3">
    <location>
        <begin position="1"/>
        <end position="20"/>
    </location>
</feature>
<dbReference type="GO" id="GO:0042597">
    <property type="term" value="C:periplasmic space"/>
    <property type="evidence" value="ECO:0007669"/>
    <property type="project" value="UniProtKB-SubCell"/>
</dbReference>
<dbReference type="eggNOG" id="COG1653">
    <property type="taxonomic scope" value="Bacteria"/>
</dbReference>
<dbReference type="EMBL" id="CP006939">
    <property type="protein sequence ID" value="AHC14181.1"/>
    <property type="molecule type" value="Genomic_DNA"/>
</dbReference>
<dbReference type="InterPro" id="IPR050490">
    <property type="entry name" value="Bact_solute-bd_prot1"/>
</dbReference>
<dbReference type="Gene3D" id="3.40.190.10">
    <property type="entry name" value="Periplasmic binding protein-like II"/>
    <property type="match status" value="1"/>
</dbReference>
<dbReference type="PANTHER" id="PTHR43649">
    <property type="entry name" value="ARABINOSE-BINDING PROTEIN-RELATED"/>
    <property type="match status" value="1"/>
</dbReference>
<dbReference type="KEGG" id="slr:L21SP2_0756"/>
<evidence type="ECO:0000313" key="5">
    <source>
        <dbReference type="Proteomes" id="UP000018680"/>
    </source>
</evidence>
<keyword evidence="5" id="KW-1185">Reference proteome</keyword>
<name>V5WG89_9SPIO</name>
<feature type="chain" id="PRO_5004741917" evidence="3">
    <location>
        <begin position="21"/>
        <end position="429"/>
    </location>
</feature>
<comment type="subcellular location">
    <subcellularLocation>
        <location evidence="1">Periplasm</location>
    </subcellularLocation>
</comment>
<dbReference type="Pfam" id="PF13416">
    <property type="entry name" value="SBP_bac_8"/>
    <property type="match status" value="1"/>
</dbReference>
<evidence type="ECO:0000256" key="1">
    <source>
        <dbReference type="ARBA" id="ARBA00004418"/>
    </source>
</evidence>
<organism evidence="4 5">
    <name type="scientific">Salinispira pacifica</name>
    <dbReference type="NCBI Taxonomy" id="1307761"/>
    <lineage>
        <taxon>Bacteria</taxon>
        <taxon>Pseudomonadati</taxon>
        <taxon>Spirochaetota</taxon>
        <taxon>Spirochaetia</taxon>
        <taxon>Spirochaetales</taxon>
        <taxon>Spirochaetaceae</taxon>
        <taxon>Salinispira</taxon>
    </lineage>
</organism>
<gene>
    <name evidence="4" type="ORF">L21SP2_0756</name>
</gene>
<dbReference type="InterPro" id="IPR006059">
    <property type="entry name" value="SBP"/>
</dbReference>
<dbReference type="PATRIC" id="fig|1307761.3.peg.756"/>
<keyword evidence="4" id="KW-0813">Transport</keyword>
<dbReference type="STRING" id="1307761.L21SP2_0756"/>
<keyword evidence="4" id="KW-0762">Sugar transport</keyword>
<reference evidence="4 5" key="1">
    <citation type="journal article" date="2015" name="Stand. Genomic Sci.">
        <title>Complete genome sequence and description of Salinispira pacifica gen. nov., sp. nov., a novel spirochaete isolated form a hypersaline microbial mat.</title>
        <authorList>
            <person name="Ben Hania W."/>
            <person name="Joseph M."/>
            <person name="Schumann P."/>
            <person name="Bunk B."/>
            <person name="Fiebig A."/>
            <person name="Sproer C."/>
            <person name="Klenk H.P."/>
            <person name="Fardeau M.L."/>
            <person name="Spring S."/>
        </authorList>
    </citation>
    <scope>NUCLEOTIDE SEQUENCE [LARGE SCALE GENOMIC DNA]</scope>
    <source>
        <strain evidence="4 5">L21-RPul-D2</strain>
    </source>
</reference>
<evidence type="ECO:0000313" key="4">
    <source>
        <dbReference type="EMBL" id="AHC14181.1"/>
    </source>
</evidence>
<evidence type="ECO:0000256" key="3">
    <source>
        <dbReference type="SAM" id="SignalP"/>
    </source>
</evidence>
<comment type="similarity">
    <text evidence="2">Belongs to the bacterial solute-binding protein 1 family.</text>
</comment>
<accession>V5WG89</accession>
<dbReference type="AlphaFoldDB" id="V5WG89"/>
<dbReference type="Proteomes" id="UP000018680">
    <property type="component" value="Chromosome"/>
</dbReference>
<protein>
    <submittedName>
        <fullName evidence="4">ABC-type sugar transport system, periplasmic component</fullName>
    </submittedName>
</protein>
<keyword evidence="3" id="KW-0732">Signal</keyword>
<dbReference type="SUPFAM" id="SSF53850">
    <property type="entry name" value="Periplasmic binding protein-like II"/>
    <property type="match status" value="1"/>
</dbReference>
<dbReference type="PANTHER" id="PTHR43649:SF12">
    <property type="entry name" value="DIACETYLCHITOBIOSE BINDING PROTEIN DASA"/>
    <property type="match status" value="1"/>
</dbReference>
<dbReference type="HOGENOM" id="CLU_031285_2_2_12"/>
<dbReference type="RefSeq" id="WP_024267112.1">
    <property type="nucleotide sequence ID" value="NC_023035.1"/>
</dbReference>